<organism evidence="2 3">
    <name type="scientific">Coemansia brasiliensis</name>
    <dbReference type="NCBI Taxonomy" id="2650707"/>
    <lineage>
        <taxon>Eukaryota</taxon>
        <taxon>Fungi</taxon>
        <taxon>Fungi incertae sedis</taxon>
        <taxon>Zoopagomycota</taxon>
        <taxon>Kickxellomycotina</taxon>
        <taxon>Kickxellomycetes</taxon>
        <taxon>Kickxellales</taxon>
        <taxon>Kickxellaceae</taxon>
        <taxon>Coemansia</taxon>
    </lineage>
</organism>
<dbReference type="SUPFAM" id="SSF53474">
    <property type="entry name" value="alpha/beta-Hydrolases"/>
    <property type="match status" value="1"/>
</dbReference>
<dbReference type="PANTHER" id="PTHR47668">
    <property type="entry name" value="DIENELACTONE HYDROLASE FAMILY PROTEIN (AFU_ORTHOLOGUE AFUA_6G01940)"/>
    <property type="match status" value="1"/>
</dbReference>
<protein>
    <recommendedName>
        <fullName evidence="1">Dienelactone hydrolase domain-containing protein</fullName>
    </recommendedName>
</protein>
<dbReference type="PANTHER" id="PTHR47668:SF1">
    <property type="entry name" value="DIENELACTONE HYDROLASE DOMAIN-CONTAINING PROTEIN-RELATED"/>
    <property type="match status" value="1"/>
</dbReference>
<proteinExistence type="predicted"/>
<sequence length="240" mass="26269">MSFVSACCNTPPVQAEYTPVGEYIEHNGAKYYAVGNKGASQGVIFCYDIFGFHPNTLQVADKLSLSGLRVIIPDFLLGDPLTMAVLADRTAIMKFATGRGSWDSNREMFKAAVSLLQAEGTQNIGSAGFCWGAKFALCALGENLNIKSVSLVHPSMLERKDFEKAQGPVLLLTTKDEPNMDEDFEIVKNKPFGKLSYAERFEDRIHGFCAARGDFSDSNVIKDVGRVIQLTTGFFNKSLA</sequence>
<dbReference type="OrthoDB" id="2147163at2759"/>
<dbReference type="GO" id="GO:0016787">
    <property type="term" value="F:hydrolase activity"/>
    <property type="evidence" value="ECO:0007669"/>
    <property type="project" value="InterPro"/>
</dbReference>
<name>A0A9W8IHI3_9FUNG</name>
<comment type="caution">
    <text evidence="2">The sequence shown here is derived from an EMBL/GenBank/DDBJ whole genome shotgun (WGS) entry which is preliminary data.</text>
</comment>
<gene>
    <name evidence="2" type="ORF">IWW36_001019</name>
</gene>
<keyword evidence="3" id="KW-1185">Reference proteome</keyword>
<reference evidence="2" key="1">
    <citation type="submission" date="2022-07" db="EMBL/GenBank/DDBJ databases">
        <title>Phylogenomic reconstructions and comparative analyses of Kickxellomycotina fungi.</title>
        <authorList>
            <person name="Reynolds N.K."/>
            <person name="Stajich J.E."/>
            <person name="Barry K."/>
            <person name="Grigoriev I.V."/>
            <person name="Crous P."/>
            <person name="Smith M.E."/>
        </authorList>
    </citation>
    <scope>NUCLEOTIDE SEQUENCE</scope>
    <source>
        <strain evidence="2">NRRL 1566</strain>
    </source>
</reference>
<dbReference type="InterPro" id="IPR029058">
    <property type="entry name" value="AB_hydrolase_fold"/>
</dbReference>
<dbReference type="Proteomes" id="UP001139887">
    <property type="component" value="Unassembled WGS sequence"/>
</dbReference>
<dbReference type="AlphaFoldDB" id="A0A9W8IHI3"/>
<dbReference type="Pfam" id="PF01738">
    <property type="entry name" value="DLH"/>
    <property type="match status" value="1"/>
</dbReference>
<dbReference type="InterPro" id="IPR002925">
    <property type="entry name" value="Dienelactn_hydro"/>
</dbReference>
<dbReference type="EMBL" id="JANBUW010000011">
    <property type="protein sequence ID" value="KAJ2851535.1"/>
    <property type="molecule type" value="Genomic_DNA"/>
</dbReference>
<evidence type="ECO:0000259" key="1">
    <source>
        <dbReference type="Pfam" id="PF01738"/>
    </source>
</evidence>
<evidence type="ECO:0000313" key="3">
    <source>
        <dbReference type="Proteomes" id="UP001139887"/>
    </source>
</evidence>
<dbReference type="Gene3D" id="3.40.50.1820">
    <property type="entry name" value="alpha/beta hydrolase"/>
    <property type="match status" value="1"/>
</dbReference>
<evidence type="ECO:0000313" key="2">
    <source>
        <dbReference type="EMBL" id="KAJ2851535.1"/>
    </source>
</evidence>
<feature type="domain" description="Dienelactone hydrolase" evidence="1">
    <location>
        <begin position="32"/>
        <end position="237"/>
    </location>
</feature>
<accession>A0A9W8IHI3</accession>